<feature type="region of interest" description="Disordered" evidence="1">
    <location>
        <begin position="13"/>
        <end position="169"/>
    </location>
</feature>
<dbReference type="AlphaFoldDB" id="A0A7H8R7T7"/>
<dbReference type="EMBL" id="CP055902">
    <property type="protein sequence ID" value="QKX62452.1"/>
    <property type="molecule type" value="Genomic_DNA"/>
</dbReference>
<name>A0A7H8R7T7_TALRU</name>
<keyword evidence="3" id="KW-1185">Reference proteome</keyword>
<gene>
    <name evidence="2" type="ORF">TRUGW13939_09613</name>
</gene>
<evidence type="ECO:0000313" key="3">
    <source>
        <dbReference type="Proteomes" id="UP000509510"/>
    </source>
</evidence>
<feature type="compositionally biased region" description="Basic residues" evidence="1">
    <location>
        <begin position="113"/>
        <end position="125"/>
    </location>
</feature>
<dbReference type="KEGG" id="trg:TRUGW13939_09613"/>
<dbReference type="GeneID" id="55997096"/>
<feature type="compositionally biased region" description="Polar residues" evidence="1">
    <location>
        <begin position="131"/>
        <end position="140"/>
    </location>
</feature>
<evidence type="ECO:0000256" key="1">
    <source>
        <dbReference type="SAM" id="MobiDB-lite"/>
    </source>
</evidence>
<feature type="compositionally biased region" description="Basic and acidic residues" evidence="1">
    <location>
        <begin position="239"/>
        <end position="251"/>
    </location>
</feature>
<reference evidence="3" key="1">
    <citation type="submission" date="2020-06" db="EMBL/GenBank/DDBJ databases">
        <title>A chromosome-scale genome assembly of Talaromyces rugulosus W13939.</title>
        <authorList>
            <person name="Wang B."/>
            <person name="Guo L."/>
            <person name="Ye K."/>
            <person name="Wang L."/>
        </authorList>
    </citation>
    <scope>NUCLEOTIDE SEQUENCE [LARGE SCALE GENOMIC DNA]</scope>
    <source>
        <strain evidence="3">W13939</strain>
    </source>
</reference>
<dbReference type="RefSeq" id="XP_035348626.1">
    <property type="nucleotide sequence ID" value="XM_035492733.1"/>
</dbReference>
<organism evidence="2 3">
    <name type="scientific">Talaromyces rugulosus</name>
    <name type="common">Penicillium rugulosum</name>
    <dbReference type="NCBI Taxonomy" id="121627"/>
    <lineage>
        <taxon>Eukaryota</taxon>
        <taxon>Fungi</taxon>
        <taxon>Dikarya</taxon>
        <taxon>Ascomycota</taxon>
        <taxon>Pezizomycotina</taxon>
        <taxon>Eurotiomycetes</taxon>
        <taxon>Eurotiomycetidae</taxon>
        <taxon>Eurotiales</taxon>
        <taxon>Trichocomaceae</taxon>
        <taxon>Talaromyces</taxon>
        <taxon>Talaromyces sect. Islandici</taxon>
    </lineage>
</organism>
<evidence type="ECO:0000313" key="2">
    <source>
        <dbReference type="EMBL" id="QKX62452.1"/>
    </source>
</evidence>
<feature type="compositionally biased region" description="Polar residues" evidence="1">
    <location>
        <begin position="90"/>
        <end position="112"/>
    </location>
</feature>
<feature type="compositionally biased region" description="Polar residues" evidence="1">
    <location>
        <begin position="302"/>
        <end position="334"/>
    </location>
</feature>
<accession>A0A7H8R7T7</accession>
<sequence length="405" mass="44719">MLALRDQENLVHTHQTTAAGKPLNQGVRPLQPKTPGARASNKVPLNDENNATAFGKRTMKGNGGGNTQQSSKDAFVTPLGPRNRAPLGMKTTNAKATAFQTPGLQPDNLKTQKTNRKGSSLKKAKKIEPLIQQSEPQTVSKPEEEDVRDVEYAPPKPKELSDDPEDITYDTTFPQFKGRNMVRGWEKIYLHGDIGEDGLTDRQRKFKQSSISYDKMVDEMIQKQVEDLDCWDEFDLQPRKSEPIKGNEKKAPAKSVSTMKARNAAAALSHTRSSSRVENKKPPVPTKAKAPISQLMPKRRTPTPTNPSIAAASSRTTVGYSKGRSVSSTLQTKTAPVKEKQAPKSILDPVRYMQLYGAPPAGSEMWMQCRDAGLVADPEEVADENDVVLSLLEEDEESRDFQLTL</sequence>
<dbReference type="OrthoDB" id="5327145at2759"/>
<proteinExistence type="predicted"/>
<feature type="region of interest" description="Disordered" evidence="1">
    <location>
        <begin position="239"/>
        <end position="342"/>
    </location>
</feature>
<dbReference type="Proteomes" id="UP000509510">
    <property type="component" value="Chromosome V"/>
</dbReference>
<protein>
    <submittedName>
        <fullName evidence="2">Uncharacterized protein</fullName>
    </submittedName>
</protein>